<evidence type="ECO:0000256" key="8">
    <source>
        <dbReference type="SAM" id="SignalP"/>
    </source>
</evidence>
<evidence type="ECO:0000256" key="3">
    <source>
        <dbReference type="ARBA" id="ARBA00022452"/>
    </source>
</evidence>
<dbReference type="PANTHER" id="PTHR35093">
    <property type="entry name" value="OUTER MEMBRANE PROTEIN NMB0088-RELATED"/>
    <property type="match status" value="1"/>
</dbReference>
<comment type="similarity">
    <text evidence="2">Belongs to the OmpP1/FadL family.</text>
</comment>
<evidence type="ECO:0000256" key="7">
    <source>
        <dbReference type="ARBA" id="ARBA00023237"/>
    </source>
</evidence>
<reference evidence="9 10" key="1">
    <citation type="journal article" date="2011" name="Int. J. Syst. Evol. Microbiol.">
        <title>Zhongshania antarctica gen. nov., sp. nov. and Zhongshania guokunii sp. nov., gammaproteobacteria respectively isolated from coastal attached (fast) ice and surface seawater of the Antarctic.</title>
        <authorList>
            <person name="Li H.J."/>
            <person name="Zhang X.Y."/>
            <person name="Chen C.X."/>
            <person name="Zhang Y.J."/>
            <person name="Gao Z.M."/>
            <person name="Yu Y."/>
            <person name="Chen X.L."/>
            <person name="Chen B."/>
            <person name="Zhang Y.Z."/>
        </authorList>
    </citation>
    <scope>NUCLEOTIDE SEQUENCE [LARGE SCALE GENOMIC DNA]</scope>
    <source>
        <strain evidence="9 10">ZS6-22T</strain>
    </source>
</reference>
<sequence>MDLSIKNTIRNAATKRLLAFSIFAAASCASLAVELGRIEGFGPVSRGFAGGGVAHGTGAAAIILNPAELLSNEPGHELMVQVSEIQADINVRNEQTHEIVRTAKLGNNRGPYDLPEVAYSYRGDDWAFGVGLFAAAGFGIEYGRDSFLSTTSTGNVATGLETSARLTALRIPIAFAWQPTETVRLGAALDIVNLGINVATLYDAKQVKMLVQQDRASGGLATIVGALPTLAGVHLNFVNDHPIAGGLSGWGIGGRVGASWQMSPQTSVALAYEFETRLTDLRGKGRLTAVDILNNQIPVDGQGRFEDMQLPAAFVVGVSHQATPSLAVVADLRRTYWKKMLGDARFSYRAEGGLFDGQELNALLPMGFNNITSLTLGAEWSPNDSWTFRSGVSHAVQQLVKDRNFSGTFPTLTRNHFVANASYLWQSKYELTFGCTYAWTPPVHNPGNNIGSIPPIKGRNHQITPVISYRLML</sequence>
<dbReference type="SUPFAM" id="SSF56935">
    <property type="entry name" value="Porins"/>
    <property type="match status" value="1"/>
</dbReference>
<proteinExistence type="inferred from homology"/>
<accession>A0ABV3U820</accession>
<evidence type="ECO:0000313" key="9">
    <source>
        <dbReference type="EMBL" id="MEX1670103.1"/>
    </source>
</evidence>
<evidence type="ECO:0000256" key="4">
    <source>
        <dbReference type="ARBA" id="ARBA00022692"/>
    </source>
</evidence>
<dbReference type="Gene3D" id="2.40.160.60">
    <property type="entry name" value="Outer membrane protein transport protein (OMPP1/FadL/TodX)"/>
    <property type="match status" value="1"/>
</dbReference>
<keyword evidence="4" id="KW-0812">Transmembrane</keyword>
<keyword evidence="6" id="KW-0472">Membrane</keyword>
<keyword evidence="10" id="KW-1185">Reference proteome</keyword>
<dbReference type="EMBL" id="JBFRYA010000013">
    <property type="protein sequence ID" value="MEX1670103.1"/>
    <property type="molecule type" value="Genomic_DNA"/>
</dbReference>
<comment type="subcellular location">
    <subcellularLocation>
        <location evidence="1">Cell outer membrane</location>
        <topology evidence="1">Multi-pass membrane protein</topology>
    </subcellularLocation>
</comment>
<protein>
    <submittedName>
        <fullName evidence="9">OmpP1/FadL family transporter</fullName>
    </submittedName>
</protein>
<evidence type="ECO:0000256" key="6">
    <source>
        <dbReference type="ARBA" id="ARBA00023136"/>
    </source>
</evidence>
<feature type="chain" id="PRO_5046711415" evidence="8">
    <location>
        <begin position="33"/>
        <end position="473"/>
    </location>
</feature>
<evidence type="ECO:0000313" key="10">
    <source>
        <dbReference type="Proteomes" id="UP001557485"/>
    </source>
</evidence>
<organism evidence="9 10">
    <name type="scientific">Zhongshania guokunii</name>
    <dbReference type="NCBI Taxonomy" id="641783"/>
    <lineage>
        <taxon>Bacteria</taxon>
        <taxon>Pseudomonadati</taxon>
        <taxon>Pseudomonadota</taxon>
        <taxon>Gammaproteobacteria</taxon>
        <taxon>Cellvibrionales</taxon>
        <taxon>Spongiibacteraceae</taxon>
        <taxon>Zhongshania</taxon>
    </lineage>
</organism>
<name>A0ABV3U820_9GAMM</name>
<comment type="caution">
    <text evidence="9">The sequence shown here is derived from an EMBL/GenBank/DDBJ whole genome shotgun (WGS) entry which is preliminary data.</text>
</comment>
<dbReference type="PROSITE" id="PS51257">
    <property type="entry name" value="PROKAR_LIPOPROTEIN"/>
    <property type="match status" value="1"/>
</dbReference>
<keyword evidence="7" id="KW-0998">Cell outer membrane</keyword>
<dbReference type="PANTHER" id="PTHR35093:SF8">
    <property type="entry name" value="OUTER MEMBRANE PROTEIN NMB0088-RELATED"/>
    <property type="match status" value="1"/>
</dbReference>
<gene>
    <name evidence="9" type="ORF">AB4876_14370</name>
</gene>
<dbReference type="Pfam" id="PF03349">
    <property type="entry name" value="Toluene_X"/>
    <property type="match status" value="1"/>
</dbReference>
<dbReference type="RefSeq" id="WP_368382470.1">
    <property type="nucleotide sequence ID" value="NZ_JBFRYA010000013.1"/>
</dbReference>
<keyword evidence="3" id="KW-1134">Transmembrane beta strand</keyword>
<evidence type="ECO:0000256" key="2">
    <source>
        <dbReference type="ARBA" id="ARBA00008163"/>
    </source>
</evidence>
<keyword evidence="5 8" id="KW-0732">Signal</keyword>
<dbReference type="InterPro" id="IPR005017">
    <property type="entry name" value="OMPP1/FadL/TodX"/>
</dbReference>
<evidence type="ECO:0000256" key="5">
    <source>
        <dbReference type="ARBA" id="ARBA00022729"/>
    </source>
</evidence>
<evidence type="ECO:0000256" key="1">
    <source>
        <dbReference type="ARBA" id="ARBA00004571"/>
    </source>
</evidence>
<feature type="signal peptide" evidence="8">
    <location>
        <begin position="1"/>
        <end position="32"/>
    </location>
</feature>
<dbReference type="Proteomes" id="UP001557485">
    <property type="component" value="Unassembled WGS sequence"/>
</dbReference>